<dbReference type="EMBL" id="BTGU01000023">
    <property type="protein sequence ID" value="GMN46562.1"/>
    <property type="molecule type" value="Genomic_DNA"/>
</dbReference>
<dbReference type="InterPro" id="IPR008390">
    <property type="entry name" value="AWPM-19"/>
</dbReference>
<keyword evidence="1" id="KW-0472">Membrane</keyword>
<dbReference type="PANTHER" id="PTHR33294:SF3">
    <property type="entry name" value="AWPM-19-LIKE FAMILY PROTEIN"/>
    <property type="match status" value="1"/>
</dbReference>
<dbReference type="Pfam" id="PF05512">
    <property type="entry name" value="AWPM-19"/>
    <property type="match status" value="1"/>
</dbReference>
<evidence type="ECO:0000313" key="3">
    <source>
        <dbReference type="Proteomes" id="UP001187192"/>
    </source>
</evidence>
<evidence type="ECO:0000256" key="1">
    <source>
        <dbReference type="SAM" id="Phobius"/>
    </source>
</evidence>
<proteinExistence type="predicted"/>
<name>A0AA88A517_FICCA</name>
<sequence length="170" mass="18145">MASQGSKSAATILFILNLVLYFIVTVIAAWAVNHGIKRSREAASILSLPARIFPVYFPMGNMATGLFVILSLLAGVVGCTTSLTGLHNVFQWNGPNLHTAAASSLATWALTLLAMGLACKEMELGWTDANLRTLEVITIIVSGTQLFSIFAIHAGVEDAIAEEKRRTGIV</sequence>
<keyword evidence="1" id="KW-1133">Transmembrane helix</keyword>
<dbReference type="Proteomes" id="UP001187192">
    <property type="component" value="Unassembled WGS sequence"/>
</dbReference>
<dbReference type="Gramene" id="FCD_00018897-RA">
    <property type="protein sequence ID" value="FCD_00018897-RA:cds"/>
    <property type="gene ID" value="FCD_00018897"/>
</dbReference>
<dbReference type="PANTHER" id="PTHR33294">
    <property type="entry name" value="AWPM-19-LIKE FAMILY PROTEIN"/>
    <property type="match status" value="1"/>
</dbReference>
<keyword evidence="1" id="KW-0812">Transmembrane</keyword>
<feature type="transmembrane region" description="Helical" evidence="1">
    <location>
        <begin position="97"/>
        <end position="119"/>
    </location>
</feature>
<reference evidence="2" key="1">
    <citation type="submission" date="2023-07" db="EMBL/GenBank/DDBJ databases">
        <title>draft genome sequence of fig (Ficus carica).</title>
        <authorList>
            <person name="Takahashi T."/>
            <person name="Nishimura K."/>
        </authorList>
    </citation>
    <scope>NUCLEOTIDE SEQUENCE</scope>
</reference>
<comment type="caution">
    <text evidence="2">The sequence shown here is derived from an EMBL/GenBank/DDBJ whole genome shotgun (WGS) entry which is preliminary data.</text>
</comment>
<keyword evidence="3" id="KW-1185">Reference proteome</keyword>
<accession>A0AA88A517</accession>
<dbReference type="AlphaFoldDB" id="A0AA88A517"/>
<gene>
    <name evidence="2" type="ORF">TIFTF001_015754</name>
</gene>
<evidence type="ECO:0008006" key="4">
    <source>
        <dbReference type="Google" id="ProtNLM"/>
    </source>
</evidence>
<evidence type="ECO:0000313" key="2">
    <source>
        <dbReference type="EMBL" id="GMN46562.1"/>
    </source>
</evidence>
<feature type="transmembrane region" description="Helical" evidence="1">
    <location>
        <begin position="53"/>
        <end position="77"/>
    </location>
</feature>
<feature type="transmembrane region" description="Helical" evidence="1">
    <location>
        <begin position="12"/>
        <end position="32"/>
    </location>
</feature>
<protein>
    <recommendedName>
        <fullName evidence="4">AWPM-19-like protein</fullName>
    </recommendedName>
</protein>
<organism evidence="2 3">
    <name type="scientific">Ficus carica</name>
    <name type="common">Common fig</name>
    <dbReference type="NCBI Taxonomy" id="3494"/>
    <lineage>
        <taxon>Eukaryota</taxon>
        <taxon>Viridiplantae</taxon>
        <taxon>Streptophyta</taxon>
        <taxon>Embryophyta</taxon>
        <taxon>Tracheophyta</taxon>
        <taxon>Spermatophyta</taxon>
        <taxon>Magnoliopsida</taxon>
        <taxon>eudicotyledons</taxon>
        <taxon>Gunneridae</taxon>
        <taxon>Pentapetalae</taxon>
        <taxon>rosids</taxon>
        <taxon>fabids</taxon>
        <taxon>Rosales</taxon>
        <taxon>Moraceae</taxon>
        <taxon>Ficeae</taxon>
        <taxon>Ficus</taxon>
    </lineage>
</organism>